<feature type="compositionally biased region" description="Low complexity" evidence="1">
    <location>
        <begin position="268"/>
        <end position="279"/>
    </location>
</feature>
<accession>W5S9Y6</accession>
<dbReference type="EMBL" id="KF740664">
    <property type="protein sequence ID" value="AHH01580.1"/>
    <property type="molecule type" value="Genomic_DNA"/>
</dbReference>
<evidence type="ECO:0000313" key="2">
    <source>
        <dbReference type="EMBL" id="AHH01580.1"/>
    </source>
</evidence>
<reference evidence="2 3" key="1">
    <citation type="journal article" date="2014" name="Proc. Natl. Acad. Sci. U.S.A.">
        <title>Thirty-thousand-year-old distant relative of giant icosahedral DNA viruses with a pandoravirus morphology.</title>
        <authorList>
            <person name="Legendre M."/>
            <person name="Bartoli J."/>
            <person name="Shmakova L."/>
            <person name="Jeudy S."/>
            <person name="Labadie K."/>
            <person name="Adrait A."/>
            <person name="Lescot M."/>
            <person name="Poirot O."/>
            <person name="Bertaux L."/>
            <person name="Bruley C."/>
            <person name="Coute Y."/>
            <person name="Rivkina E."/>
            <person name="Abergel C."/>
            <person name="Claverie J.M."/>
        </authorList>
    </citation>
    <scope>NUCLEOTIDE SEQUENCE [LARGE SCALE GENOMIC DNA]</scope>
    <source>
        <strain evidence="2">P1084-T</strain>
    </source>
</reference>
<feature type="region of interest" description="Disordered" evidence="1">
    <location>
        <begin position="247"/>
        <end position="282"/>
    </location>
</feature>
<dbReference type="Proteomes" id="UP000202176">
    <property type="component" value="Segment"/>
</dbReference>
<evidence type="ECO:0000256" key="1">
    <source>
        <dbReference type="SAM" id="MobiDB-lite"/>
    </source>
</evidence>
<keyword evidence="3" id="KW-1185">Reference proteome</keyword>
<evidence type="ECO:0000313" key="3">
    <source>
        <dbReference type="Proteomes" id="UP000202176"/>
    </source>
</evidence>
<dbReference type="GeneID" id="18266041"/>
<dbReference type="KEGG" id="vg:18266041"/>
<organism evidence="2 3">
    <name type="scientific">Pithovirus sibericum</name>
    <dbReference type="NCBI Taxonomy" id="1450746"/>
    <lineage>
        <taxon>Viruses</taxon>
        <taxon>Pithoviruses</taxon>
        <taxon>Orthopithovirinae</taxon>
        <taxon>Alphapithovirus</taxon>
        <taxon>Alphapithovirus sibericum</taxon>
    </lineage>
</organism>
<sequence length="334" mass="36538">MNILPYSEVDFSRLVCSDAEKIDYTNKETQEKGFYHSIGAQYDLGERTVPLVFRLPKVRFYAITEKSNALAMIHDVTYPENAQILDFFAKMNEKGCEFIHKNARRLGKGNITSPQMAAGILKPPIYQKTDENTGKPKNAGASYFKFINGGVSRDSSLFIGPGKDSHGKLIPKVYPRKTFLNCSLEGSPIVRFDSIYCGQACSFRLSLVQIDILKVTRVNSKSNDPEYMMKYFDQAGTGFADEFFQTLAEGPDDTGDDGSFSQSLGQQTSTETTATAPTSIQDFMSNGSDALASFGMPGKLAPLPGMGQPILPSPAPNHLASFGLASQTPRGTPQ</sequence>
<feature type="region of interest" description="Disordered" evidence="1">
    <location>
        <begin position="294"/>
        <end position="334"/>
    </location>
</feature>
<name>W5S9Y6_9VIRU</name>
<gene>
    <name evidence="2" type="ORF">pv_13</name>
</gene>
<protein>
    <submittedName>
        <fullName evidence="2">Uncharacterized protein</fullName>
    </submittedName>
</protein>
<proteinExistence type="predicted"/>
<feature type="compositionally biased region" description="Polar residues" evidence="1">
    <location>
        <begin position="324"/>
        <end position="334"/>
    </location>
</feature>
<dbReference type="RefSeq" id="YP_009000915.1">
    <property type="nucleotide sequence ID" value="NC_023423.1"/>
</dbReference>
<dbReference type="OrthoDB" id="33741at10239"/>